<dbReference type="OrthoDB" id="103324at2"/>
<comment type="caution">
    <text evidence="2">The sequence shown here is derived from an EMBL/GenBank/DDBJ whole genome shotgun (WGS) entry which is preliminary data.</text>
</comment>
<dbReference type="RefSeq" id="WP_121875813.1">
    <property type="nucleotide sequence ID" value="NZ_REFJ01000001.1"/>
</dbReference>
<keyword evidence="3" id="KW-1185">Reference proteome</keyword>
<dbReference type="InterPro" id="IPR050816">
    <property type="entry name" value="Flavin-dep_Halogenase_NPB"/>
</dbReference>
<dbReference type="Pfam" id="PF01494">
    <property type="entry name" value="FAD_binding_3"/>
    <property type="match status" value="1"/>
</dbReference>
<gene>
    <name evidence="2" type="ORF">DFR27_0433</name>
</gene>
<organism evidence="2 3">
    <name type="scientific">Umboniibacter marinipuniceus</name>
    <dbReference type="NCBI Taxonomy" id="569599"/>
    <lineage>
        <taxon>Bacteria</taxon>
        <taxon>Pseudomonadati</taxon>
        <taxon>Pseudomonadota</taxon>
        <taxon>Gammaproteobacteria</taxon>
        <taxon>Cellvibrionales</taxon>
        <taxon>Cellvibrionaceae</taxon>
        <taxon>Umboniibacter</taxon>
    </lineage>
</organism>
<dbReference type="EMBL" id="REFJ01000001">
    <property type="protein sequence ID" value="RMA82484.1"/>
    <property type="molecule type" value="Genomic_DNA"/>
</dbReference>
<dbReference type="AlphaFoldDB" id="A0A3M0AEB1"/>
<dbReference type="Proteomes" id="UP000267187">
    <property type="component" value="Unassembled WGS sequence"/>
</dbReference>
<evidence type="ECO:0000259" key="1">
    <source>
        <dbReference type="Pfam" id="PF01494"/>
    </source>
</evidence>
<protein>
    <submittedName>
        <fullName evidence="2">Flavin-dependent dehydrogenase</fullName>
    </submittedName>
</protein>
<dbReference type="PANTHER" id="PTHR43747:SF1">
    <property type="entry name" value="SLR1998 PROTEIN"/>
    <property type="match status" value="1"/>
</dbReference>
<dbReference type="InterPro" id="IPR002938">
    <property type="entry name" value="FAD-bd"/>
</dbReference>
<sequence>MEADVLDVVVIGAGPSGTVAAKLLHDQGLRVEIVEAAIFPRFVIGESLLPQCNMILREAGLYETVAENAEALGFQRKNGAAFEWAGKYSEIDFREKFSDGDGETWQVRRGDFDKCLADEVERSGVVIRYGHRVTGYQRTDSLTHLNLVDVQGCERSLTARFVVDGSGYGRVLPRLLSLDEPSDLPSRKACFTHIEDHISASHFDREKILVTIHPDNRDVWFWLIPFADGRASIGVVGEAHLLGEGTPAEILRRQVSQVENLSGLLEKADWDSDTRTLESYSTNISSLYGDGYCVLGNAGEFLDPVFSSGVTIAMKSASLAAKAIKRELAGETVDWSNDFETSLLQGVRAFKTYVMGWYDGRFQDVIFYRNDHVHAQKITTMISSVLAGYAWDLNNPFVKHSERKLNTTAEIVREAT</sequence>
<evidence type="ECO:0000313" key="2">
    <source>
        <dbReference type="EMBL" id="RMA82484.1"/>
    </source>
</evidence>
<dbReference type="GO" id="GO:0071949">
    <property type="term" value="F:FAD binding"/>
    <property type="evidence" value="ECO:0007669"/>
    <property type="project" value="InterPro"/>
</dbReference>
<feature type="domain" description="FAD-binding" evidence="1">
    <location>
        <begin position="7"/>
        <end position="332"/>
    </location>
</feature>
<accession>A0A3M0AEB1</accession>
<dbReference type="Gene3D" id="3.50.50.60">
    <property type="entry name" value="FAD/NAD(P)-binding domain"/>
    <property type="match status" value="1"/>
</dbReference>
<evidence type="ECO:0000313" key="3">
    <source>
        <dbReference type="Proteomes" id="UP000267187"/>
    </source>
</evidence>
<dbReference type="SUPFAM" id="SSF51905">
    <property type="entry name" value="FAD/NAD(P)-binding domain"/>
    <property type="match status" value="1"/>
</dbReference>
<dbReference type="InterPro" id="IPR036188">
    <property type="entry name" value="FAD/NAD-bd_sf"/>
</dbReference>
<dbReference type="PANTHER" id="PTHR43747">
    <property type="entry name" value="FAD-BINDING PROTEIN"/>
    <property type="match status" value="1"/>
</dbReference>
<proteinExistence type="predicted"/>
<reference evidence="2 3" key="1">
    <citation type="submission" date="2018-10" db="EMBL/GenBank/DDBJ databases">
        <title>Genomic Encyclopedia of Type Strains, Phase IV (KMG-IV): sequencing the most valuable type-strain genomes for metagenomic binning, comparative biology and taxonomic classification.</title>
        <authorList>
            <person name="Goeker M."/>
        </authorList>
    </citation>
    <scope>NUCLEOTIDE SEQUENCE [LARGE SCALE GENOMIC DNA]</scope>
    <source>
        <strain evidence="2 3">DSM 25080</strain>
    </source>
</reference>
<name>A0A3M0AEB1_9GAMM</name>